<dbReference type="InterPro" id="IPR014710">
    <property type="entry name" value="RmlC-like_jellyroll"/>
</dbReference>
<evidence type="ECO:0000313" key="3">
    <source>
        <dbReference type="Proteomes" id="UP001501676"/>
    </source>
</evidence>
<feature type="domain" description="Cupin type-2" evidence="1">
    <location>
        <begin position="56"/>
        <end position="127"/>
    </location>
</feature>
<evidence type="ECO:0000259" key="1">
    <source>
        <dbReference type="Pfam" id="PF07883"/>
    </source>
</evidence>
<comment type="caution">
    <text evidence="2">The sequence shown here is derived from an EMBL/GenBank/DDBJ whole genome shotgun (WGS) entry which is preliminary data.</text>
</comment>
<organism evidence="2 3">
    <name type="scientific">Cryptosporangium minutisporangium</name>
    <dbReference type="NCBI Taxonomy" id="113569"/>
    <lineage>
        <taxon>Bacteria</taxon>
        <taxon>Bacillati</taxon>
        <taxon>Actinomycetota</taxon>
        <taxon>Actinomycetes</taxon>
        <taxon>Cryptosporangiales</taxon>
        <taxon>Cryptosporangiaceae</taxon>
        <taxon>Cryptosporangium</taxon>
    </lineage>
</organism>
<accession>A0ABP6T7J1</accession>
<dbReference type="Pfam" id="PF07883">
    <property type="entry name" value="Cupin_2"/>
    <property type="match status" value="1"/>
</dbReference>
<dbReference type="RefSeq" id="WP_345732004.1">
    <property type="nucleotide sequence ID" value="NZ_BAAAYN010000044.1"/>
</dbReference>
<protein>
    <recommendedName>
        <fullName evidence="1">Cupin type-2 domain-containing protein</fullName>
    </recommendedName>
</protein>
<dbReference type="InterPro" id="IPR011051">
    <property type="entry name" value="RmlC_Cupin_sf"/>
</dbReference>
<evidence type="ECO:0000313" key="2">
    <source>
        <dbReference type="EMBL" id="GAA3394532.1"/>
    </source>
</evidence>
<reference evidence="3" key="1">
    <citation type="journal article" date="2019" name="Int. J. Syst. Evol. Microbiol.">
        <title>The Global Catalogue of Microorganisms (GCM) 10K type strain sequencing project: providing services to taxonomists for standard genome sequencing and annotation.</title>
        <authorList>
            <consortium name="The Broad Institute Genomics Platform"/>
            <consortium name="The Broad Institute Genome Sequencing Center for Infectious Disease"/>
            <person name="Wu L."/>
            <person name="Ma J."/>
        </authorList>
    </citation>
    <scope>NUCLEOTIDE SEQUENCE [LARGE SCALE GENOMIC DNA]</scope>
    <source>
        <strain evidence="3">JCM 9458</strain>
    </source>
</reference>
<sequence length="154" mass="16146">MLDFPEPYLLAPSSLTPTALRERAELLLTVTDPTVVDEVPVGGAVELRGNFLYDAWLVRLGPDAASDLHAHEHGFGTVAVVSGALRETRASREGLDERVVTAGEMVSTRPGDTHRLTVEGDGAVAVYLASPPRGAAPRIVTTATSVPVVPAAVV</sequence>
<dbReference type="Gene3D" id="2.60.120.10">
    <property type="entry name" value="Jelly Rolls"/>
    <property type="match status" value="1"/>
</dbReference>
<gene>
    <name evidence="2" type="ORF">GCM10020369_64320</name>
</gene>
<dbReference type="EMBL" id="BAAAYN010000044">
    <property type="protein sequence ID" value="GAA3394532.1"/>
    <property type="molecule type" value="Genomic_DNA"/>
</dbReference>
<dbReference type="Proteomes" id="UP001501676">
    <property type="component" value="Unassembled WGS sequence"/>
</dbReference>
<dbReference type="InterPro" id="IPR013096">
    <property type="entry name" value="Cupin_2"/>
</dbReference>
<keyword evidence="3" id="KW-1185">Reference proteome</keyword>
<name>A0ABP6T7J1_9ACTN</name>
<dbReference type="SUPFAM" id="SSF51182">
    <property type="entry name" value="RmlC-like cupins"/>
    <property type="match status" value="1"/>
</dbReference>
<proteinExistence type="predicted"/>